<comment type="caution">
    <text evidence="10">The sequence shown here is derived from an EMBL/GenBank/DDBJ whole genome shotgun (WGS) entry which is preliminary data.</text>
</comment>
<protein>
    <submittedName>
        <fullName evidence="10">Uncharacterized protein</fullName>
    </submittedName>
</protein>
<dbReference type="Pfam" id="PF00057">
    <property type="entry name" value="Ldl_recept_a"/>
    <property type="match status" value="1"/>
</dbReference>
<dbReference type="GO" id="GO:0005886">
    <property type="term" value="C:plasma membrane"/>
    <property type="evidence" value="ECO:0007669"/>
    <property type="project" value="TreeGrafter"/>
</dbReference>
<dbReference type="OrthoDB" id="2019384at2759"/>
<evidence type="ECO:0000256" key="3">
    <source>
        <dbReference type="ARBA" id="ARBA00022737"/>
    </source>
</evidence>
<evidence type="ECO:0000256" key="1">
    <source>
        <dbReference type="ARBA" id="ARBA00004167"/>
    </source>
</evidence>
<dbReference type="InterPro" id="IPR036055">
    <property type="entry name" value="LDL_receptor-like_sf"/>
</dbReference>
<dbReference type="Gene3D" id="2.40.128.620">
    <property type="match status" value="1"/>
</dbReference>
<keyword evidence="7" id="KW-0675">Receptor</keyword>
<evidence type="ECO:0000256" key="4">
    <source>
        <dbReference type="ARBA" id="ARBA00022989"/>
    </source>
</evidence>
<gene>
    <name evidence="10" type="ORF">MGAL_10B074598</name>
</gene>
<feature type="disulfide bond" evidence="9">
    <location>
        <begin position="144"/>
        <end position="162"/>
    </location>
</feature>
<evidence type="ECO:0000313" key="10">
    <source>
        <dbReference type="EMBL" id="VDH94025.1"/>
    </source>
</evidence>
<evidence type="ECO:0000313" key="11">
    <source>
        <dbReference type="Proteomes" id="UP000596742"/>
    </source>
</evidence>
<dbReference type="Gene3D" id="4.10.400.10">
    <property type="entry name" value="Low-density Lipoprotein Receptor"/>
    <property type="match status" value="3"/>
</dbReference>
<dbReference type="InterPro" id="IPR051221">
    <property type="entry name" value="LDLR-related"/>
</dbReference>
<accession>A0A8B6BRJ5</accession>
<comment type="caution">
    <text evidence="9">Lacks conserved residue(s) required for the propagation of feature annotation.</text>
</comment>
<dbReference type="PRINTS" id="PR00261">
    <property type="entry name" value="LDLRECEPTOR"/>
</dbReference>
<evidence type="ECO:0000256" key="9">
    <source>
        <dbReference type="PROSITE-ProRule" id="PRU00124"/>
    </source>
</evidence>
<dbReference type="SMART" id="SM00192">
    <property type="entry name" value="LDLa"/>
    <property type="match status" value="4"/>
</dbReference>
<keyword evidence="5" id="KW-0472">Membrane</keyword>
<keyword evidence="3" id="KW-0677">Repeat</keyword>
<keyword evidence="4" id="KW-1133">Transmembrane helix</keyword>
<feature type="non-terminal residue" evidence="10">
    <location>
        <position position="184"/>
    </location>
</feature>
<sequence>DCVPCTDGSACVYLHKFCDGSRDCHNGEDERTDICKAMPCPAVMEFKAYQSGNHKNIKCNDMIQCYPDNGLCDGHNSCNDGTDENESFCKGYQCPQTKVKCQDGLQCIHQYSMCIGDAAQCDDGSDELETYCQKHKCGKGFAKCKNGICIHESSMCNGRTDCIDGSDEIEDFCIDLFDDFKVVS</sequence>
<dbReference type="CDD" id="cd00112">
    <property type="entry name" value="LDLa"/>
    <property type="match status" value="1"/>
</dbReference>
<dbReference type="AlphaFoldDB" id="A0A8B6BRJ5"/>
<comment type="subcellular location">
    <subcellularLocation>
        <location evidence="1">Membrane</location>
        <topology evidence="1">Single-pass membrane protein</topology>
    </subcellularLocation>
</comment>
<keyword evidence="8" id="KW-0325">Glycoprotein</keyword>
<dbReference type="PANTHER" id="PTHR22722">
    <property type="entry name" value="LOW-DENSITY LIPOPROTEIN RECEPTOR-RELATED PROTEIN 2-RELATED"/>
    <property type="match status" value="1"/>
</dbReference>
<reference evidence="10" key="1">
    <citation type="submission" date="2018-11" db="EMBL/GenBank/DDBJ databases">
        <authorList>
            <person name="Alioto T."/>
            <person name="Alioto T."/>
        </authorList>
    </citation>
    <scope>NUCLEOTIDE SEQUENCE</scope>
</reference>
<evidence type="ECO:0000256" key="2">
    <source>
        <dbReference type="ARBA" id="ARBA00022692"/>
    </source>
</evidence>
<keyword evidence="11" id="KW-1185">Reference proteome</keyword>
<dbReference type="GO" id="GO:0043235">
    <property type="term" value="C:receptor complex"/>
    <property type="evidence" value="ECO:0007669"/>
    <property type="project" value="TreeGrafter"/>
</dbReference>
<evidence type="ECO:0000256" key="5">
    <source>
        <dbReference type="ARBA" id="ARBA00023136"/>
    </source>
</evidence>
<dbReference type="PROSITE" id="PS01209">
    <property type="entry name" value="LDLRA_1"/>
    <property type="match status" value="1"/>
</dbReference>
<proteinExistence type="predicted"/>
<keyword evidence="2" id="KW-0812">Transmembrane</keyword>
<dbReference type="InterPro" id="IPR023415">
    <property type="entry name" value="LDLR_class-A_CS"/>
</dbReference>
<dbReference type="SUPFAM" id="SSF57424">
    <property type="entry name" value="LDL receptor-like module"/>
    <property type="match status" value="3"/>
</dbReference>
<organism evidence="10 11">
    <name type="scientific">Mytilus galloprovincialis</name>
    <name type="common">Mediterranean mussel</name>
    <dbReference type="NCBI Taxonomy" id="29158"/>
    <lineage>
        <taxon>Eukaryota</taxon>
        <taxon>Metazoa</taxon>
        <taxon>Spiralia</taxon>
        <taxon>Lophotrochozoa</taxon>
        <taxon>Mollusca</taxon>
        <taxon>Bivalvia</taxon>
        <taxon>Autobranchia</taxon>
        <taxon>Pteriomorphia</taxon>
        <taxon>Mytilida</taxon>
        <taxon>Mytiloidea</taxon>
        <taxon>Mytilidae</taxon>
        <taxon>Mytilinae</taxon>
        <taxon>Mytilus</taxon>
    </lineage>
</organism>
<dbReference type="PROSITE" id="PS50068">
    <property type="entry name" value="LDLRA_2"/>
    <property type="match status" value="4"/>
</dbReference>
<evidence type="ECO:0000256" key="8">
    <source>
        <dbReference type="ARBA" id="ARBA00023180"/>
    </source>
</evidence>
<dbReference type="Proteomes" id="UP000596742">
    <property type="component" value="Unassembled WGS sequence"/>
</dbReference>
<name>A0A8B6BRJ5_MYTGA</name>
<keyword evidence="6 9" id="KW-1015">Disulfide bond</keyword>
<dbReference type="InterPro" id="IPR002172">
    <property type="entry name" value="LDrepeatLR_classA_rpt"/>
</dbReference>
<evidence type="ECO:0000256" key="6">
    <source>
        <dbReference type="ARBA" id="ARBA00023157"/>
    </source>
</evidence>
<feature type="disulfide bond" evidence="9">
    <location>
        <begin position="137"/>
        <end position="149"/>
    </location>
</feature>
<evidence type="ECO:0000256" key="7">
    <source>
        <dbReference type="ARBA" id="ARBA00023170"/>
    </source>
</evidence>
<dbReference type="EMBL" id="UYJE01000529">
    <property type="protein sequence ID" value="VDH94025.1"/>
    <property type="molecule type" value="Genomic_DNA"/>
</dbReference>